<organism evidence="1 2">
    <name type="scientific">Cyanobacterium aponinum 0216</name>
    <dbReference type="NCBI Taxonomy" id="2676140"/>
    <lineage>
        <taxon>Bacteria</taxon>
        <taxon>Bacillati</taxon>
        <taxon>Cyanobacteriota</taxon>
        <taxon>Cyanophyceae</taxon>
        <taxon>Oscillatoriophycideae</taxon>
        <taxon>Chroococcales</taxon>
        <taxon>Geminocystaceae</taxon>
        <taxon>Cyanobacterium</taxon>
    </lineage>
</organism>
<dbReference type="Gene3D" id="3.10.20.860">
    <property type="match status" value="1"/>
</dbReference>
<reference evidence="1 2" key="1">
    <citation type="submission" date="2019-11" db="EMBL/GenBank/DDBJ databases">
        <title>Isolation of a new High Light Tolerant Cyanobacteria.</title>
        <authorList>
            <person name="Dobson Z."/>
            <person name="Vaughn N."/>
            <person name="Vaughn M."/>
            <person name="Fromme P."/>
            <person name="Mazor Y."/>
        </authorList>
    </citation>
    <scope>NUCLEOTIDE SEQUENCE [LARGE SCALE GENOMIC DNA]</scope>
    <source>
        <strain evidence="1 2">0216</strain>
    </source>
</reference>
<dbReference type="NCBIfam" id="TIGR03831">
    <property type="entry name" value="YgiT_finger"/>
    <property type="match status" value="1"/>
</dbReference>
<accession>A0A844GRY5</accession>
<dbReference type="EMBL" id="WMIA01000002">
    <property type="protein sequence ID" value="MTF37822.1"/>
    <property type="molecule type" value="Genomic_DNA"/>
</dbReference>
<dbReference type="AlphaFoldDB" id="A0A844GRY5"/>
<name>A0A844GRY5_9CHRO</name>
<sequence length="77" mass="8540">MNKCHICGSNEIKEELVKETFEIDGKLVMVEGIPAQVCQRCGEVIFSSEIAENIRLIVHSNSQPTKSIQVDVFAFSA</sequence>
<comment type="caution">
    <text evidence="1">The sequence shown here is derived from an EMBL/GenBank/DDBJ whole genome shotgun (WGS) entry which is preliminary data.</text>
</comment>
<dbReference type="CDD" id="cd12870">
    <property type="entry name" value="MqsA"/>
    <property type="match status" value="1"/>
</dbReference>
<dbReference type="Proteomes" id="UP000437131">
    <property type="component" value="Unassembled WGS sequence"/>
</dbReference>
<gene>
    <name evidence="1" type="ORF">GGC33_02625</name>
</gene>
<evidence type="ECO:0000313" key="2">
    <source>
        <dbReference type="Proteomes" id="UP000437131"/>
    </source>
</evidence>
<dbReference type="Pfam" id="PF15731">
    <property type="entry name" value="MqsA_antitoxin"/>
    <property type="match status" value="1"/>
</dbReference>
<dbReference type="InterPro" id="IPR032758">
    <property type="entry name" value="MqsA/HigA-2"/>
</dbReference>
<dbReference type="RefSeq" id="WP_155082680.1">
    <property type="nucleotide sequence ID" value="NZ_WMIA01000002.1"/>
</dbReference>
<evidence type="ECO:0000313" key="1">
    <source>
        <dbReference type="EMBL" id="MTF37822.1"/>
    </source>
</evidence>
<proteinExistence type="predicted"/>
<dbReference type="InterPro" id="IPR022453">
    <property type="entry name" value="Znf_MqsA-type"/>
</dbReference>
<protein>
    <submittedName>
        <fullName evidence="1">YgiT-type zinc finger protein</fullName>
    </submittedName>
</protein>